<name>A0A0E3JZN7_CLOSL</name>
<dbReference type="Proteomes" id="UP000033115">
    <property type="component" value="Chromosome"/>
</dbReference>
<keyword evidence="2" id="KW-1185">Reference proteome</keyword>
<reference evidence="1 2" key="1">
    <citation type="journal article" date="2015" name="J. Biotechnol.">
        <title>Complete genome sequence of a malodorant-producing acetogen, Clostridium scatologenes ATCC 25775(T).</title>
        <authorList>
            <person name="Zhu Z."/>
            <person name="Guo T."/>
            <person name="Zheng H."/>
            <person name="Song T."/>
            <person name="Ouyang P."/>
            <person name="Xie J."/>
        </authorList>
    </citation>
    <scope>NUCLEOTIDE SEQUENCE [LARGE SCALE GENOMIC DNA]</scope>
    <source>
        <strain evidence="1 2">ATCC 25775</strain>
    </source>
</reference>
<evidence type="ECO:0000313" key="2">
    <source>
        <dbReference type="Proteomes" id="UP000033115"/>
    </source>
</evidence>
<keyword evidence="1" id="KW-0946">Virion</keyword>
<dbReference type="NCBIfam" id="TIGR02906">
    <property type="entry name" value="spore_CotS"/>
    <property type="match status" value="1"/>
</dbReference>
<accession>A0A0E3JZN7</accession>
<dbReference type="InterPro" id="IPR014255">
    <property type="entry name" value="Spore_coat_CotS"/>
</dbReference>
<dbReference type="PANTHER" id="PTHR39179">
    <property type="entry name" value="SPORE COAT PROTEIN I"/>
    <property type="match status" value="1"/>
</dbReference>
<keyword evidence="1" id="KW-0167">Capsid protein</keyword>
<sequence length="350" mass="42056">MENNDIAIENNMPKKEKNMVNAVLEKYDFEVINYSKVRSAYKIETNNGNVCLKRINHGKYKPHNGSFLVDALSDKGFFNTAKYYKTKTQDKYVKYKDILFYATEWIDGEECDLSNIEEAMICVKLLAQYHKAANGIDTTQLKIRNNLKNWPKIFKDNLRDLEKFERIVKNKRIKTKFDSMYCSCLDNIYNRAMISLNFLNTSDYYKLSRQAEKNKTICHDSFYYQNIIKKNDQYYIIDLDSIIIDLHINDLGKFIRRLMFKSSYEWSFEKAKTLIQAYNEVNKLEKSELEVMLALIVFPHKFWKLGKKRYIKYKNWDENKYIHKLNRLIKYNDMQNKFLEEYLDYIESYS</sequence>
<dbReference type="InterPro" id="IPR047175">
    <property type="entry name" value="CotS-like"/>
</dbReference>
<dbReference type="SUPFAM" id="SSF56112">
    <property type="entry name" value="Protein kinase-like (PK-like)"/>
    <property type="match status" value="1"/>
</dbReference>
<evidence type="ECO:0000313" key="1">
    <source>
        <dbReference type="EMBL" id="AKA68489.1"/>
    </source>
</evidence>
<proteinExistence type="predicted"/>
<dbReference type="InterPro" id="IPR011009">
    <property type="entry name" value="Kinase-like_dom_sf"/>
</dbReference>
<dbReference type="EMBL" id="CP009933">
    <property type="protein sequence ID" value="AKA68489.1"/>
    <property type="molecule type" value="Genomic_DNA"/>
</dbReference>
<organism evidence="1 2">
    <name type="scientific">Clostridium scatologenes</name>
    <dbReference type="NCBI Taxonomy" id="1548"/>
    <lineage>
        <taxon>Bacteria</taxon>
        <taxon>Bacillati</taxon>
        <taxon>Bacillota</taxon>
        <taxon>Clostridia</taxon>
        <taxon>Eubacteriales</taxon>
        <taxon>Clostridiaceae</taxon>
        <taxon>Clostridium</taxon>
    </lineage>
</organism>
<dbReference type="STRING" id="1548.CSCA_1364"/>
<gene>
    <name evidence="1" type="ORF">CSCA_1364</name>
</gene>
<dbReference type="Gene3D" id="3.30.200.20">
    <property type="entry name" value="Phosphorylase Kinase, domain 1"/>
    <property type="match status" value="1"/>
</dbReference>
<dbReference type="RefSeq" id="WP_029159928.1">
    <property type="nucleotide sequence ID" value="NZ_CP009933.1"/>
</dbReference>
<dbReference type="PANTHER" id="PTHR39179:SF1">
    <property type="entry name" value="SPORE COAT PROTEIN I"/>
    <property type="match status" value="1"/>
</dbReference>
<dbReference type="AlphaFoldDB" id="A0A0E3JZN7"/>
<dbReference type="GO" id="GO:0042601">
    <property type="term" value="C:endospore-forming forespore"/>
    <property type="evidence" value="ECO:0007669"/>
    <property type="project" value="TreeGrafter"/>
</dbReference>
<dbReference type="HOGENOM" id="CLU_042636_1_0_9"/>
<dbReference type="KEGG" id="csq:CSCA_1364"/>
<dbReference type="Gene3D" id="3.90.1200.10">
    <property type="match status" value="1"/>
</dbReference>
<protein>
    <submittedName>
        <fullName evidence="1">Putative spore coat protein</fullName>
    </submittedName>
</protein>